<gene>
    <name evidence="3" type="ORF">HY29_16790</name>
</gene>
<protein>
    <submittedName>
        <fullName evidence="3">Uncharacterized protein</fullName>
    </submittedName>
</protein>
<proteinExistence type="predicted"/>
<dbReference type="OrthoDB" id="9803554at2"/>
<evidence type="ECO:0000313" key="3">
    <source>
        <dbReference type="EMBL" id="KCZ53624.1"/>
    </source>
</evidence>
<comment type="caution">
    <text evidence="3">The sequence shown here is derived from an EMBL/GenBank/DDBJ whole genome shotgun (WGS) entry which is preliminary data.</text>
</comment>
<keyword evidence="1" id="KW-0175">Coiled coil</keyword>
<sequence length="304" mass="33658">MTDRFSPTRFPAPHPAPAEPSPGRPRRKTDTLTAMRQLAREAAEAGEPLACIGRRLNIPRTTLARWAQEDGFRKQDIAARKAAAAREEAEADAVRRRAEEAARRTVLAEEEDMPRSPAEQEIVLARARVGALLEAGLIPEAEADMRAARKLTSLAGFAGPVRKATYAAGRRLERDETNAALYRAALLVCGCWQEGDTAPDHLPWVVSGMFQKRLAFARQFLPLVMEEVADASDEDLTNVALMLAETGWFENYASAMRDLLPRLREMGEGDLAARIEEDLQDEAEALPELLAWCEAHGYVWQGEV</sequence>
<feature type="compositionally biased region" description="Pro residues" evidence="2">
    <location>
        <begin position="10"/>
        <end position="23"/>
    </location>
</feature>
<keyword evidence="4" id="KW-1185">Reference proteome</keyword>
<evidence type="ECO:0000313" key="4">
    <source>
        <dbReference type="Proteomes" id="UP000027037"/>
    </source>
</evidence>
<evidence type="ECO:0000256" key="2">
    <source>
        <dbReference type="SAM" id="MobiDB-lite"/>
    </source>
</evidence>
<accession>A0A062UAJ1</accession>
<evidence type="ECO:0000256" key="1">
    <source>
        <dbReference type="SAM" id="Coils"/>
    </source>
</evidence>
<organism evidence="3 4">
    <name type="scientific">Hyphomonas beringensis</name>
    <dbReference type="NCBI Taxonomy" id="1280946"/>
    <lineage>
        <taxon>Bacteria</taxon>
        <taxon>Pseudomonadati</taxon>
        <taxon>Pseudomonadota</taxon>
        <taxon>Alphaproteobacteria</taxon>
        <taxon>Hyphomonadales</taxon>
        <taxon>Hyphomonadaceae</taxon>
        <taxon>Hyphomonas</taxon>
    </lineage>
</organism>
<dbReference type="PATRIC" id="fig|1280946.3.peg.2516"/>
<dbReference type="EMBL" id="AWFF01000050">
    <property type="protein sequence ID" value="KCZ53624.1"/>
    <property type="molecule type" value="Genomic_DNA"/>
</dbReference>
<dbReference type="AlphaFoldDB" id="A0A062UAJ1"/>
<dbReference type="RefSeq" id="WP_034797484.1">
    <property type="nucleotide sequence ID" value="NZ_AWFF01000050.1"/>
</dbReference>
<reference evidence="3 4" key="1">
    <citation type="journal article" date="2014" name="Antonie Van Leeuwenhoek">
        <title>Hyphomonas beringensis sp. nov. and Hyphomonas chukchiensis sp. nov., isolated from surface seawater of the Bering Sea and Chukchi Sea.</title>
        <authorList>
            <person name="Li C."/>
            <person name="Lai Q."/>
            <person name="Li G."/>
            <person name="Dong C."/>
            <person name="Wang J."/>
            <person name="Liao Y."/>
            <person name="Shao Z."/>
        </authorList>
    </citation>
    <scope>NUCLEOTIDE SEQUENCE [LARGE SCALE GENOMIC DNA]</scope>
    <source>
        <strain evidence="3 4">25B14_1</strain>
    </source>
</reference>
<feature type="region of interest" description="Disordered" evidence="2">
    <location>
        <begin position="1"/>
        <end position="30"/>
    </location>
</feature>
<dbReference type="Proteomes" id="UP000027037">
    <property type="component" value="Unassembled WGS sequence"/>
</dbReference>
<name>A0A062UAJ1_9PROT</name>
<feature type="coiled-coil region" evidence="1">
    <location>
        <begin position="84"/>
        <end position="111"/>
    </location>
</feature>